<dbReference type="OrthoDB" id="1453667at2"/>
<gene>
    <name evidence="1" type="ORF">C7H52_11205</name>
</gene>
<accession>A0A2T1N6X0</accession>
<dbReference type="EMBL" id="PXOQ01000014">
    <property type="protein sequence ID" value="PSG87313.1"/>
    <property type="molecule type" value="Genomic_DNA"/>
</dbReference>
<comment type="caution">
    <text evidence="1">The sequence shown here is derived from an EMBL/GenBank/DDBJ whole genome shotgun (WGS) entry which is preliminary data.</text>
</comment>
<reference evidence="1 2" key="1">
    <citation type="submission" date="2018-03" db="EMBL/GenBank/DDBJ databases">
        <title>Mesoflavibacter sp. HG37 and Mesoflavibacter sp. HG96 sp.nov., two marine bacteria isolated from seawater of Western Pacific Ocean.</title>
        <authorList>
            <person name="Cheng H."/>
            <person name="Wu Y.-H."/>
            <person name="Guo L.-L."/>
            <person name="Xu X.-W."/>
        </authorList>
    </citation>
    <scope>NUCLEOTIDE SEQUENCE [LARGE SCALE GENOMIC DNA]</scope>
    <source>
        <strain evidence="1 2">KCTC 32269</strain>
    </source>
</reference>
<evidence type="ECO:0000313" key="1">
    <source>
        <dbReference type="EMBL" id="PSG87313.1"/>
    </source>
</evidence>
<organism evidence="1 2">
    <name type="scientific">Aurantibacter aestuarii</name>
    <dbReference type="NCBI Taxonomy" id="1266046"/>
    <lineage>
        <taxon>Bacteria</taxon>
        <taxon>Pseudomonadati</taxon>
        <taxon>Bacteroidota</taxon>
        <taxon>Flavobacteriia</taxon>
        <taxon>Flavobacteriales</taxon>
        <taxon>Flavobacteriaceae</taxon>
        <taxon>Aurantibacter</taxon>
    </lineage>
</organism>
<protein>
    <submittedName>
        <fullName evidence="1">Uncharacterized protein</fullName>
    </submittedName>
</protein>
<name>A0A2T1N6X0_9FLAO</name>
<sequence>MKTELGNIGVIYPNEESAQTRKFQIRTDGDILHFDFIDPKIDTGGFYLEKDQVKLLVDTLNVILKNKLME</sequence>
<proteinExistence type="predicted"/>
<dbReference type="RefSeq" id="WP_106463997.1">
    <property type="nucleotide sequence ID" value="NZ_PXOQ01000014.1"/>
</dbReference>
<evidence type="ECO:0000313" key="2">
    <source>
        <dbReference type="Proteomes" id="UP000238426"/>
    </source>
</evidence>
<dbReference type="Proteomes" id="UP000238426">
    <property type="component" value="Unassembled WGS sequence"/>
</dbReference>
<dbReference type="AlphaFoldDB" id="A0A2T1N6X0"/>
<keyword evidence="2" id="KW-1185">Reference proteome</keyword>